<proteinExistence type="predicted"/>
<feature type="non-terminal residue" evidence="2">
    <location>
        <position position="40"/>
    </location>
</feature>
<keyword evidence="1" id="KW-1133">Transmembrane helix</keyword>
<feature type="transmembrane region" description="Helical" evidence="1">
    <location>
        <begin position="6"/>
        <end position="24"/>
    </location>
</feature>
<organism evidence="2">
    <name type="scientific">marine metagenome</name>
    <dbReference type="NCBI Taxonomy" id="408172"/>
    <lineage>
        <taxon>unclassified sequences</taxon>
        <taxon>metagenomes</taxon>
        <taxon>ecological metagenomes</taxon>
    </lineage>
</organism>
<sequence>MNYSFEYIDIILLAMIAGFIFLRLRGILGKRTGHKDNVDS</sequence>
<evidence type="ECO:0000256" key="1">
    <source>
        <dbReference type="SAM" id="Phobius"/>
    </source>
</evidence>
<protein>
    <submittedName>
        <fullName evidence="2">Uncharacterized protein</fullName>
    </submittedName>
</protein>
<evidence type="ECO:0000313" key="2">
    <source>
        <dbReference type="EMBL" id="SVC52117.1"/>
    </source>
</evidence>
<accession>A0A382MWF2</accession>
<gene>
    <name evidence="2" type="ORF">METZ01_LOCUS304971</name>
</gene>
<keyword evidence="1" id="KW-0472">Membrane</keyword>
<dbReference type="AlphaFoldDB" id="A0A382MWF2"/>
<dbReference type="EMBL" id="UINC01095769">
    <property type="protein sequence ID" value="SVC52117.1"/>
    <property type="molecule type" value="Genomic_DNA"/>
</dbReference>
<reference evidence="2" key="1">
    <citation type="submission" date="2018-05" db="EMBL/GenBank/DDBJ databases">
        <authorList>
            <person name="Lanie J.A."/>
            <person name="Ng W.-L."/>
            <person name="Kazmierczak K.M."/>
            <person name="Andrzejewski T.M."/>
            <person name="Davidsen T.M."/>
            <person name="Wayne K.J."/>
            <person name="Tettelin H."/>
            <person name="Glass J.I."/>
            <person name="Rusch D."/>
            <person name="Podicherti R."/>
            <person name="Tsui H.-C.T."/>
            <person name="Winkler M.E."/>
        </authorList>
    </citation>
    <scope>NUCLEOTIDE SEQUENCE</scope>
</reference>
<name>A0A382MWF2_9ZZZZ</name>
<keyword evidence="1" id="KW-0812">Transmembrane</keyword>